<feature type="transmembrane region" description="Helical" evidence="5">
    <location>
        <begin position="912"/>
        <end position="934"/>
    </location>
</feature>
<feature type="transmembrane region" description="Helical" evidence="5">
    <location>
        <begin position="1025"/>
        <end position="1043"/>
    </location>
</feature>
<dbReference type="Gene3D" id="3.40.50.2300">
    <property type="match status" value="3"/>
</dbReference>
<comment type="caution">
    <text evidence="8">The sequence shown here is derived from an EMBL/GenBank/DDBJ whole genome shotgun (WGS) entry which is preliminary data.</text>
</comment>
<evidence type="ECO:0000256" key="6">
    <source>
        <dbReference type="SAM" id="SignalP"/>
    </source>
</evidence>
<dbReference type="EMBL" id="CAJZBQ010000047">
    <property type="protein sequence ID" value="CAG9329357.1"/>
    <property type="molecule type" value="Genomic_DNA"/>
</dbReference>
<dbReference type="InterPro" id="IPR028082">
    <property type="entry name" value="Peripla_BP_I"/>
</dbReference>
<feature type="signal peptide" evidence="6">
    <location>
        <begin position="1"/>
        <end position="22"/>
    </location>
</feature>
<feature type="transmembrane region" description="Helical" evidence="5">
    <location>
        <begin position="1002"/>
        <end position="1019"/>
    </location>
</feature>
<organism evidence="8 9">
    <name type="scientific">Blepharisma stoltei</name>
    <dbReference type="NCBI Taxonomy" id="1481888"/>
    <lineage>
        <taxon>Eukaryota</taxon>
        <taxon>Sar</taxon>
        <taxon>Alveolata</taxon>
        <taxon>Ciliophora</taxon>
        <taxon>Postciliodesmatophora</taxon>
        <taxon>Heterotrichea</taxon>
        <taxon>Heterotrichida</taxon>
        <taxon>Blepharismidae</taxon>
        <taxon>Blepharisma</taxon>
    </lineage>
</organism>
<name>A0AAU9JQ63_9CILI</name>
<evidence type="ECO:0000256" key="1">
    <source>
        <dbReference type="ARBA" id="ARBA00004370"/>
    </source>
</evidence>
<evidence type="ECO:0000313" key="9">
    <source>
        <dbReference type="Proteomes" id="UP001162131"/>
    </source>
</evidence>
<proteinExistence type="predicted"/>
<reference evidence="8" key="1">
    <citation type="submission" date="2021-09" db="EMBL/GenBank/DDBJ databases">
        <authorList>
            <consortium name="AG Swart"/>
            <person name="Singh M."/>
            <person name="Singh A."/>
            <person name="Seah K."/>
            <person name="Emmerich C."/>
        </authorList>
    </citation>
    <scope>NUCLEOTIDE SEQUENCE</scope>
    <source>
        <strain evidence="8">ATCC30299</strain>
    </source>
</reference>
<feature type="transmembrane region" description="Helical" evidence="5">
    <location>
        <begin position="962"/>
        <end position="981"/>
    </location>
</feature>
<evidence type="ECO:0000256" key="2">
    <source>
        <dbReference type="ARBA" id="ARBA00022692"/>
    </source>
</evidence>
<feature type="domain" description="Receptor ligand binding region" evidence="7">
    <location>
        <begin position="440"/>
        <end position="704"/>
    </location>
</feature>
<evidence type="ECO:0000259" key="7">
    <source>
        <dbReference type="Pfam" id="PF01094"/>
    </source>
</evidence>
<gene>
    <name evidence="8" type="ORF">BSTOLATCC_MIC48181</name>
</gene>
<evidence type="ECO:0000256" key="3">
    <source>
        <dbReference type="ARBA" id="ARBA00022989"/>
    </source>
</evidence>
<dbReference type="GO" id="GO:0016020">
    <property type="term" value="C:membrane"/>
    <property type="evidence" value="ECO:0007669"/>
    <property type="project" value="UniProtKB-SubCell"/>
</dbReference>
<evidence type="ECO:0000256" key="4">
    <source>
        <dbReference type="ARBA" id="ARBA00023136"/>
    </source>
</evidence>
<feature type="chain" id="PRO_5043549581" description="Receptor ligand binding region domain-containing protein" evidence="6">
    <location>
        <begin position="23"/>
        <end position="1144"/>
    </location>
</feature>
<evidence type="ECO:0000313" key="8">
    <source>
        <dbReference type="EMBL" id="CAG9329357.1"/>
    </source>
</evidence>
<feature type="transmembrane region" description="Helical" evidence="5">
    <location>
        <begin position="867"/>
        <end position="891"/>
    </location>
</feature>
<evidence type="ECO:0000256" key="5">
    <source>
        <dbReference type="SAM" id="Phobius"/>
    </source>
</evidence>
<keyword evidence="4 5" id="KW-0472">Membrane</keyword>
<keyword evidence="3 5" id="KW-1133">Transmembrane helix</keyword>
<dbReference type="SUPFAM" id="SSF53822">
    <property type="entry name" value="Periplasmic binding protein-like I"/>
    <property type="match status" value="1"/>
</dbReference>
<sequence>MDKNILMVLLIVLLLSIAISNSLDFLIVYSENQDFDISIVQSKLNSKIKPTYNNFTLTWVVKESADSLIQSSDKDWSIIDASYDWNTHYHLSQLAETNSFVHFLMDDYQESYNKWTYSLNFEKSSYLKAIINTLKKFNWTTGVFFLSEEFFYLKDLINSSYSNEFNYFLIQSCSNIAEIVNREVFNLGSNLYYLFTDLDVAWKIVDNLTRENLLEAGSSVLMNIESSYNSTLEGSLIITPRFEELTDSKEDHISCQISILIEIFENEEVNRGIIIDNQFIVKEVAERMCPNHFCVTAFSLVNVKNGVHELIADTSENHFSDIIFIGKNSQIIPSSKKKILQVGLNSGIHNPNGVQDYPYNAIEFTGSHLAISLLNEEKLGILENFEIQGNDFDCGATALNSSYQLSCINKNITNIGLFYIPPSSTTVLLGLISTFMKLNLTIPQIGARIGSNTLSSSANYPYFARVSFDATYIASLAVKMLYTLGWNSCALIHQVDAFTSQWATNFVHEAKDYKIDILNSPNSRSFPANSYYSTLKANYSHVFQEAINSNARLIVFAVFPNIAPDGIKMFYDLGMRSWDLLIYYCIPGVMSSMYSSGAAYLQQVKEVSIPSMAFEQPAYIGSTGAMVADLLQSRYGIDKTDRQIPPCWYFDALYLGALSLEFMIHRGQDYRNGTQMISNVRKQKFTGCSGKVQIDNGTNNRIVELVVLQNAVMDPDTGDVTISDNAFFRPTGSIILEVLKPLLYPGNTTSIHLLRVINGDCPFPDTLIRTFGKGRYLIFGICIAVGLNTALLTFYIWKKWWNIKVDQLTTKQEISIEDFMMGATVVIEFFQLLAMGPDITPINSLIENIGNMVSLDLNHVIKATNGVFWIFLDFIFACVLLWVILSTNVLLRLDEKFPSVPLLRFLNQLADLLMPVLGNLMFIPIVSVLLDVFVCDKSIGNNFTDSYMVKDCYQFCWKDSHIIYAAISGLCLLIYEPLAVFCRPLWQELEPLIHVKYTPLHLMAKTIFQVVLILMNKTVKRAEELIHGILFTIVAISFVIFTFKHKAYNYPRFSWWLSLSLIAVTWTSFLATINIGLQKNSSIAWIFILIFGYIVIAMIGWIVQRKKYPSLLFRKTVKNTSTLFKFAFSFRGKSSKIVPLKSVE</sequence>
<keyword evidence="2 5" id="KW-0812">Transmembrane</keyword>
<feature type="transmembrane region" description="Helical" evidence="5">
    <location>
        <begin position="1055"/>
        <end position="1077"/>
    </location>
</feature>
<keyword evidence="6" id="KW-0732">Signal</keyword>
<comment type="subcellular location">
    <subcellularLocation>
        <location evidence="1">Membrane</location>
    </subcellularLocation>
</comment>
<dbReference type="InterPro" id="IPR001828">
    <property type="entry name" value="ANF_lig-bd_rcpt"/>
</dbReference>
<accession>A0AAU9JQ63</accession>
<feature type="transmembrane region" description="Helical" evidence="5">
    <location>
        <begin position="776"/>
        <end position="797"/>
    </location>
</feature>
<feature type="transmembrane region" description="Helical" evidence="5">
    <location>
        <begin position="1083"/>
        <end position="1103"/>
    </location>
</feature>
<keyword evidence="9" id="KW-1185">Reference proteome</keyword>
<dbReference type="Proteomes" id="UP001162131">
    <property type="component" value="Unassembled WGS sequence"/>
</dbReference>
<protein>
    <recommendedName>
        <fullName evidence="7">Receptor ligand binding region domain-containing protein</fullName>
    </recommendedName>
</protein>
<dbReference type="Pfam" id="PF01094">
    <property type="entry name" value="ANF_receptor"/>
    <property type="match status" value="1"/>
</dbReference>
<dbReference type="AlphaFoldDB" id="A0AAU9JQ63"/>